<dbReference type="HOGENOM" id="CLU_2833688_0_0_1"/>
<dbReference type="EMBL" id="JH818057">
    <property type="protein sequence ID" value="EKC35144.1"/>
    <property type="molecule type" value="Genomic_DNA"/>
</dbReference>
<sequence>MRETDTNCSNGKRKKGKESKSASSWNGEEVKPKTRKWSSQGREKWVEDQALAKSTTAEEKKPIKKK</sequence>
<gene>
    <name evidence="2" type="ORF">CGI_10018770</name>
</gene>
<accession>K1QV85</accession>
<reference evidence="2" key="1">
    <citation type="journal article" date="2012" name="Nature">
        <title>The oyster genome reveals stress adaptation and complexity of shell formation.</title>
        <authorList>
            <person name="Zhang G."/>
            <person name="Fang X."/>
            <person name="Guo X."/>
            <person name="Li L."/>
            <person name="Luo R."/>
            <person name="Xu F."/>
            <person name="Yang P."/>
            <person name="Zhang L."/>
            <person name="Wang X."/>
            <person name="Qi H."/>
            <person name="Xiong Z."/>
            <person name="Que H."/>
            <person name="Xie Y."/>
            <person name="Holland P.W."/>
            <person name="Paps J."/>
            <person name="Zhu Y."/>
            <person name="Wu F."/>
            <person name="Chen Y."/>
            <person name="Wang J."/>
            <person name="Peng C."/>
            <person name="Meng J."/>
            <person name="Yang L."/>
            <person name="Liu J."/>
            <person name="Wen B."/>
            <person name="Zhang N."/>
            <person name="Huang Z."/>
            <person name="Zhu Q."/>
            <person name="Feng Y."/>
            <person name="Mount A."/>
            <person name="Hedgecock D."/>
            <person name="Xu Z."/>
            <person name="Liu Y."/>
            <person name="Domazet-Loso T."/>
            <person name="Du Y."/>
            <person name="Sun X."/>
            <person name="Zhang S."/>
            <person name="Liu B."/>
            <person name="Cheng P."/>
            <person name="Jiang X."/>
            <person name="Li J."/>
            <person name="Fan D."/>
            <person name="Wang W."/>
            <person name="Fu W."/>
            <person name="Wang T."/>
            <person name="Wang B."/>
            <person name="Zhang J."/>
            <person name="Peng Z."/>
            <person name="Li Y."/>
            <person name="Li N."/>
            <person name="Wang J."/>
            <person name="Chen M."/>
            <person name="He Y."/>
            <person name="Tan F."/>
            <person name="Song X."/>
            <person name="Zheng Q."/>
            <person name="Huang R."/>
            <person name="Yang H."/>
            <person name="Du X."/>
            <person name="Chen L."/>
            <person name="Yang M."/>
            <person name="Gaffney P.M."/>
            <person name="Wang S."/>
            <person name="Luo L."/>
            <person name="She Z."/>
            <person name="Ming Y."/>
            <person name="Huang W."/>
            <person name="Zhang S."/>
            <person name="Huang B."/>
            <person name="Zhang Y."/>
            <person name="Qu T."/>
            <person name="Ni P."/>
            <person name="Miao G."/>
            <person name="Wang J."/>
            <person name="Wang Q."/>
            <person name="Steinberg C.E."/>
            <person name="Wang H."/>
            <person name="Li N."/>
            <person name="Qian L."/>
            <person name="Zhang G."/>
            <person name="Li Y."/>
            <person name="Yang H."/>
            <person name="Liu X."/>
            <person name="Wang J."/>
            <person name="Yin Y."/>
            <person name="Wang J."/>
        </authorList>
    </citation>
    <scope>NUCLEOTIDE SEQUENCE [LARGE SCALE GENOMIC DNA]</scope>
    <source>
        <strain evidence="2">05x7-T-G4-1.051#20</strain>
    </source>
</reference>
<proteinExistence type="predicted"/>
<feature type="compositionally biased region" description="Basic and acidic residues" evidence="1">
    <location>
        <begin position="56"/>
        <end position="66"/>
    </location>
</feature>
<feature type="compositionally biased region" description="Polar residues" evidence="1">
    <location>
        <begin position="1"/>
        <end position="10"/>
    </location>
</feature>
<evidence type="ECO:0000256" key="1">
    <source>
        <dbReference type="SAM" id="MobiDB-lite"/>
    </source>
</evidence>
<organism evidence="2">
    <name type="scientific">Magallana gigas</name>
    <name type="common">Pacific oyster</name>
    <name type="synonym">Crassostrea gigas</name>
    <dbReference type="NCBI Taxonomy" id="29159"/>
    <lineage>
        <taxon>Eukaryota</taxon>
        <taxon>Metazoa</taxon>
        <taxon>Spiralia</taxon>
        <taxon>Lophotrochozoa</taxon>
        <taxon>Mollusca</taxon>
        <taxon>Bivalvia</taxon>
        <taxon>Autobranchia</taxon>
        <taxon>Pteriomorphia</taxon>
        <taxon>Ostreida</taxon>
        <taxon>Ostreoidea</taxon>
        <taxon>Ostreidae</taxon>
        <taxon>Magallana</taxon>
    </lineage>
</organism>
<dbReference type="AlphaFoldDB" id="K1QV85"/>
<evidence type="ECO:0000313" key="2">
    <source>
        <dbReference type="EMBL" id="EKC35144.1"/>
    </source>
</evidence>
<dbReference type="InParanoid" id="K1QV85"/>
<feature type="region of interest" description="Disordered" evidence="1">
    <location>
        <begin position="1"/>
        <end position="66"/>
    </location>
</feature>
<name>K1QV85_MAGGI</name>
<protein>
    <submittedName>
        <fullName evidence="2">Uncharacterized protein</fullName>
    </submittedName>
</protein>